<protein>
    <submittedName>
        <fullName evidence="7">Transmembrane component YkoC of energizing module of thiamin-regulated ECF transporter for HydroxyMethylPyrimidine</fullName>
    </submittedName>
</protein>
<dbReference type="GO" id="GO:0005886">
    <property type="term" value="C:plasma membrane"/>
    <property type="evidence" value="ECO:0007669"/>
    <property type="project" value="UniProtKB-ARBA"/>
</dbReference>
<dbReference type="AlphaFoldDB" id="A0A1R4GAD6"/>
<feature type="transmembrane region" description="Helical" evidence="6">
    <location>
        <begin position="24"/>
        <end position="57"/>
    </location>
</feature>
<reference evidence="7 8" key="1">
    <citation type="submission" date="2017-02" db="EMBL/GenBank/DDBJ databases">
        <authorList>
            <person name="Peterson S.W."/>
        </authorList>
    </citation>
    <scope>NUCLEOTIDE SEQUENCE [LARGE SCALE GENOMIC DNA]</scope>
    <source>
        <strain evidence="7 8">B Ar 00.02</strain>
    </source>
</reference>
<evidence type="ECO:0000313" key="7">
    <source>
        <dbReference type="EMBL" id="SJM65027.1"/>
    </source>
</evidence>
<keyword evidence="8" id="KW-1185">Reference proteome</keyword>
<feature type="transmembrane region" description="Helical" evidence="6">
    <location>
        <begin position="237"/>
        <end position="260"/>
    </location>
</feature>
<evidence type="ECO:0000256" key="5">
    <source>
        <dbReference type="ARBA" id="ARBA00023136"/>
    </source>
</evidence>
<dbReference type="InterPro" id="IPR003339">
    <property type="entry name" value="ABC/ECF_trnsptr_transmembrane"/>
</dbReference>
<sequence>MSAAPFPWVVTTTPLGRRNPTMKLALLFVVSFALLFVFDPLTPALLYPLALAAVLIWGRPSPRMLLLAHIPFLGFALGMLMINAITRPGEELFTVLGLQVSVEGVNLGTSLALRTFVLGVLSIGFVLSTDAVALTDSLHQQARLGPRLSHAVLAGYQMLQDLPGTWQTIRQAHGVRAPELAPGLRRPTIREFGHASFALLVVSLRRGERMAQSMESRGLGLTPRTIWKPIRLQRADWIMATGVLSVLAVVLGLGVAGGWIRGYSALWG</sequence>
<name>A0A1R4GAD6_9MICC</name>
<proteinExistence type="predicted"/>
<evidence type="ECO:0000256" key="4">
    <source>
        <dbReference type="ARBA" id="ARBA00022989"/>
    </source>
</evidence>
<feature type="transmembrane region" description="Helical" evidence="6">
    <location>
        <begin position="64"/>
        <end position="85"/>
    </location>
</feature>
<dbReference type="PANTHER" id="PTHR34857:SF2">
    <property type="entry name" value="SLL0384 PROTEIN"/>
    <property type="match status" value="1"/>
</dbReference>
<gene>
    <name evidence="7" type="ORF">FM101_08980</name>
</gene>
<dbReference type="InterPro" id="IPR051611">
    <property type="entry name" value="ECF_transporter_component"/>
</dbReference>
<keyword evidence="4 6" id="KW-1133">Transmembrane helix</keyword>
<dbReference type="Proteomes" id="UP000195913">
    <property type="component" value="Unassembled WGS sequence"/>
</dbReference>
<evidence type="ECO:0000256" key="1">
    <source>
        <dbReference type="ARBA" id="ARBA00004141"/>
    </source>
</evidence>
<dbReference type="PANTHER" id="PTHR34857">
    <property type="entry name" value="SLL0384 PROTEIN"/>
    <property type="match status" value="1"/>
</dbReference>
<comment type="subcellular location">
    <subcellularLocation>
        <location evidence="1">Membrane</location>
        <topology evidence="1">Multi-pass membrane protein</topology>
    </subcellularLocation>
</comment>
<evidence type="ECO:0000256" key="2">
    <source>
        <dbReference type="ARBA" id="ARBA00022475"/>
    </source>
</evidence>
<evidence type="ECO:0000256" key="3">
    <source>
        <dbReference type="ARBA" id="ARBA00022692"/>
    </source>
</evidence>
<evidence type="ECO:0000313" key="8">
    <source>
        <dbReference type="Proteomes" id="UP000195913"/>
    </source>
</evidence>
<keyword evidence="2" id="KW-1003">Cell membrane</keyword>
<feature type="transmembrane region" description="Helical" evidence="6">
    <location>
        <begin position="111"/>
        <end position="134"/>
    </location>
</feature>
<dbReference type="RefSeq" id="WP_086998495.1">
    <property type="nucleotide sequence ID" value="NZ_FUHW01000032.1"/>
</dbReference>
<dbReference type="CDD" id="cd16914">
    <property type="entry name" value="EcfT"/>
    <property type="match status" value="1"/>
</dbReference>
<dbReference type="EMBL" id="FUHW01000032">
    <property type="protein sequence ID" value="SJM65027.1"/>
    <property type="molecule type" value="Genomic_DNA"/>
</dbReference>
<keyword evidence="3 6" id="KW-0812">Transmembrane</keyword>
<keyword evidence="5 6" id="KW-0472">Membrane</keyword>
<evidence type="ECO:0000256" key="6">
    <source>
        <dbReference type="SAM" id="Phobius"/>
    </source>
</evidence>
<dbReference type="Pfam" id="PF02361">
    <property type="entry name" value="CbiQ"/>
    <property type="match status" value="1"/>
</dbReference>
<organism evidence="7 8">
    <name type="scientific">Arthrobacter rhombi</name>
    <dbReference type="NCBI Taxonomy" id="71253"/>
    <lineage>
        <taxon>Bacteria</taxon>
        <taxon>Bacillati</taxon>
        <taxon>Actinomycetota</taxon>
        <taxon>Actinomycetes</taxon>
        <taxon>Micrococcales</taxon>
        <taxon>Micrococcaceae</taxon>
        <taxon>Arthrobacter</taxon>
    </lineage>
</organism>
<accession>A0A1R4GAD6</accession>